<sequence>MNNLLMAILAALSINGAEQSYVIQVDGMHCPLCTAMVRKALLKVDGVNTVKASLKDNKARVVAEEKVTKESLLEAIATTGYDGVFVEELALIKRCIHKKRQFIAN</sequence>
<dbReference type="Pfam" id="PF00403">
    <property type="entry name" value="HMA"/>
    <property type="match status" value="1"/>
</dbReference>
<dbReference type="OrthoDB" id="9813965at2"/>
<dbReference type="GO" id="GO:0046872">
    <property type="term" value="F:metal ion binding"/>
    <property type="evidence" value="ECO:0007669"/>
    <property type="project" value="InterPro"/>
</dbReference>
<dbReference type="STRING" id="1122619.GCA_000373745_01593"/>
<dbReference type="InterPro" id="IPR036163">
    <property type="entry name" value="HMA_dom_sf"/>
</dbReference>
<keyword evidence="3" id="KW-0560">Oxidoreductase</keyword>
<name>A0A378XJK9_9BURK</name>
<dbReference type="CDD" id="cd00371">
    <property type="entry name" value="HMA"/>
    <property type="match status" value="1"/>
</dbReference>
<evidence type="ECO:0000313" key="5">
    <source>
        <dbReference type="Proteomes" id="UP000594903"/>
    </source>
</evidence>
<dbReference type="SUPFAM" id="SSF55008">
    <property type="entry name" value="HMA, heavy metal-associated domain"/>
    <property type="match status" value="1"/>
</dbReference>
<proteinExistence type="predicted"/>
<reference evidence="3 4" key="1">
    <citation type="submission" date="2018-06" db="EMBL/GenBank/DDBJ databases">
        <authorList>
            <consortium name="Pathogen Informatics"/>
            <person name="Doyle S."/>
        </authorList>
    </citation>
    <scope>NUCLEOTIDE SEQUENCE [LARGE SCALE GENOMIC DNA]</scope>
    <source>
        <strain evidence="3 4">NCTC11997</strain>
    </source>
</reference>
<dbReference type="Proteomes" id="UP000594903">
    <property type="component" value="Chromosome"/>
</dbReference>
<dbReference type="PROSITE" id="PS50846">
    <property type="entry name" value="HMA_2"/>
    <property type="match status" value="1"/>
</dbReference>
<dbReference type="EMBL" id="CP065725">
    <property type="protein sequence ID" value="QPT40011.1"/>
    <property type="molecule type" value="Genomic_DNA"/>
</dbReference>
<reference evidence="2 5" key="2">
    <citation type="submission" date="2020-12" db="EMBL/GenBank/DDBJ databases">
        <title>FDA dAtabase for Regulatory Grade micrObial Sequences (FDA-ARGOS): Supporting development and validation of Infectious Disease Dx tests.</title>
        <authorList>
            <person name="Sproer C."/>
            <person name="Gronow S."/>
            <person name="Severitt S."/>
            <person name="Schroder I."/>
            <person name="Tallon L."/>
            <person name="Sadzewicz L."/>
            <person name="Zhao X."/>
            <person name="Boylan J."/>
            <person name="Ott S."/>
            <person name="Bowen H."/>
            <person name="Vavikolanu K."/>
            <person name="Mehta A."/>
            <person name="Aluvathingal J."/>
            <person name="Nadendla S."/>
            <person name="Lowell S."/>
            <person name="Myers T."/>
            <person name="Yan Y."/>
            <person name="Sichtig H."/>
        </authorList>
    </citation>
    <scope>NUCLEOTIDE SEQUENCE [LARGE SCALE GENOMIC DNA]</scope>
    <source>
        <strain evidence="2 5">FDAARGOS_872</strain>
    </source>
</reference>
<dbReference type="EC" id="1.16.1.1" evidence="3"/>
<protein>
    <submittedName>
        <fullName evidence="2">Heavy-metal-associated domain-containing protein</fullName>
    </submittedName>
    <submittedName>
        <fullName evidence="3">Mercuric reductase</fullName>
        <ecNumber evidence="3">1.16.1.1</ecNumber>
    </submittedName>
</protein>
<evidence type="ECO:0000259" key="1">
    <source>
        <dbReference type="PROSITE" id="PS50846"/>
    </source>
</evidence>
<evidence type="ECO:0000313" key="2">
    <source>
        <dbReference type="EMBL" id="QPT40011.1"/>
    </source>
</evidence>
<dbReference type="GO" id="GO:0016152">
    <property type="term" value="F:mercury (II) reductase (NADP+) activity"/>
    <property type="evidence" value="ECO:0007669"/>
    <property type="project" value="UniProtKB-EC"/>
</dbReference>
<dbReference type="Gene3D" id="3.30.70.100">
    <property type="match status" value="1"/>
</dbReference>
<dbReference type="Proteomes" id="UP000254603">
    <property type="component" value="Unassembled WGS sequence"/>
</dbReference>
<dbReference type="AlphaFoldDB" id="A0A378XJK9"/>
<gene>
    <name evidence="3" type="primary">merA_2</name>
    <name evidence="2" type="ORF">I6G29_13050</name>
    <name evidence="3" type="ORF">NCTC11997_02680</name>
</gene>
<organism evidence="3 4">
    <name type="scientific">Oligella ureolytica</name>
    <dbReference type="NCBI Taxonomy" id="90244"/>
    <lineage>
        <taxon>Bacteria</taxon>
        <taxon>Pseudomonadati</taxon>
        <taxon>Pseudomonadota</taxon>
        <taxon>Betaproteobacteria</taxon>
        <taxon>Burkholderiales</taxon>
        <taxon>Alcaligenaceae</taxon>
        <taxon>Oligella</taxon>
    </lineage>
</organism>
<accession>A0A378XJK9</accession>
<dbReference type="InterPro" id="IPR006121">
    <property type="entry name" value="HMA_dom"/>
</dbReference>
<dbReference type="EMBL" id="UGSB01000001">
    <property type="protein sequence ID" value="SUA58310.1"/>
    <property type="molecule type" value="Genomic_DNA"/>
</dbReference>
<evidence type="ECO:0000313" key="3">
    <source>
        <dbReference type="EMBL" id="SUA58310.1"/>
    </source>
</evidence>
<keyword evidence="5" id="KW-1185">Reference proteome</keyword>
<evidence type="ECO:0000313" key="4">
    <source>
        <dbReference type="Proteomes" id="UP000254603"/>
    </source>
</evidence>
<dbReference type="RefSeq" id="WP_051077727.1">
    <property type="nucleotide sequence ID" value="NZ_CP065725.1"/>
</dbReference>
<feature type="domain" description="HMA" evidence="1">
    <location>
        <begin position="19"/>
        <end position="84"/>
    </location>
</feature>